<dbReference type="EC" id="4.2.1.20" evidence="3"/>
<keyword evidence="7" id="KW-0456">Lyase</keyword>
<evidence type="ECO:0000313" key="9">
    <source>
        <dbReference type="EMBL" id="KIO06409.1"/>
    </source>
</evidence>
<comment type="catalytic activity">
    <reaction evidence="8">
        <text>(1S,2R)-1-C-(indol-3-yl)glycerol 3-phosphate + L-serine = D-glyceraldehyde 3-phosphate + L-tryptophan + H2O</text>
        <dbReference type="Rhea" id="RHEA:10532"/>
        <dbReference type="ChEBI" id="CHEBI:15377"/>
        <dbReference type="ChEBI" id="CHEBI:33384"/>
        <dbReference type="ChEBI" id="CHEBI:57912"/>
        <dbReference type="ChEBI" id="CHEBI:58866"/>
        <dbReference type="ChEBI" id="CHEBI:59776"/>
        <dbReference type="EC" id="4.2.1.20"/>
    </reaction>
</comment>
<comment type="subunit">
    <text evidence="2">Tetramer of two alpha and two beta chains.</text>
</comment>
<dbReference type="EMBL" id="KN831963">
    <property type="protein sequence ID" value="KIO06409.1"/>
    <property type="molecule type" value="Genomic_DNA"/>
</dbReference>
<dbReference type="GO" id="GO:0005829">
    <property type="term" value="C:cytosol"/>
    <property type="evidence" value="ECO:0007669"/>
    <property type="project" value="TreeGrafter"/>
</dbReference>
<reference evidence="9 10" key="1">
    <citation type="submission" date="2014-04" db="EMBL/GenBank/DDBJ databases">
        <authorList>
            <consortium name="DOE Joint Genome Institute"/>
            <person name="Kuo A."/>
            <person name="Kohler A."/>
            <person name="Costa M.D."/>
            <person name="Nagy L.G."/>
            <person name="Floudas D."/>
            <person name="Copeland A."/>
            <person name="Barry K.W."/>
            <person name="Cichocki N."/>
            <person name="Veneault-Fourrey C."/>
            <person name="LaButti K."/>
            <person name="Lindquist E.A."/>
            <person name="Lipzen A."/>
            <person name="Lundell T."/>
            <person name="Morin E."/>
            <person name="Murat C."/>
            <person name="Sun H."/>
            <person name="Tunlid A."/>
            <person name="Henrissat B."/>
            <person name="Grigoriev I.V."/>
            <person name="Hibbett D.S."/>
            <person name="Martin F."/>
            <person name="Nordberg H.P."/>
            <person name="Cantor M.N."/>
            <person name="Hua S.X."/>
        </authorList>
    </citation>
    <scope>NUCLEOTIDE SEQUENCE [LARGE SCALE GENOMIC DNA]</scope>
    <source>
        <strain evidence="9 10">Marx 270</strain>
    </source>
</reference>
<dbReference type="PANTHER" id="PTHR43406:SF1">
    <property type="entry name" value="TRYPTOPHAN SYNTHASE ALPHA CHAIN, CHLOROPLASTIC"/>
    <property type="match status" value="1"/>
</dbReference>
<keyword evidence="10" id="KW-1185">Reference proteome</keyword>
<organism evidence="9 10">
    <name type="scientific">Pisolithus tinctorius Marx 270</name>
    <dbReference type="NCBI Taxonomy" id="870435"/>
    <lineage>
        <taxon>Eukaryota</taxon>
        <taxon>Fungi</taxon>
        <taxon>Dikarya</taxon>
        <taxon>Basidiomycota</taxon>
        <taxon>Agaricomycotina</taxon>
        <taxon>Agaricomycetes</taxon>
        <taxon>Agaricomycetidae</taxon>
        <taxon>Boletales</taxon>
        <taxon>Sclerodermatineae</taxon>
        <taxon>Pisolithaceae</taxon>
        <taxon>Pisolithus</taxon>
    </lineage>
</organism>
<keyword evidence="4" id="KW-0028">Amino-acid biosynthesis</keyword>
<evidence type="ECO:0000256" key="5">
    <source>
        <dbReference type="ARBA" id="ARBA00022822"/>
    </source>
</evidence>
<keyword evidence="5" id="KW-0822">Tryptophan biosynthesis</keyword>
<dbReference type="InterPro" id="IPR002028">
    <property type="entry name" value="Trp_synthase_suA"/>
</dbReference>
<sequence length="242" mass="26677">MQTGGADIIEVGVPFSGPIADRPAIQETNLVALQNRVDYGTIFAQIKSRSEQRPYVFGYYNPILAHSEDSKRHPDSARNMYTKAGLSYVPLVAPTSLIGSHCRPLHLHRPACKFFLYVSWTLSLSEYAYHFSQMGTTGTSVKRFVNEFPDIIVPIRKHTSVPLAVGFGIVTRVHFDAIVEAGADSVVVGGRIVSLIKEAPAGKVPRVVEDSRNHRPPTPSLPDFKARTTITPSFPGCFDRLK</sequence>
<dbReference type="STRING" id="870435.A0A0C3PEV8"/>
<evidence type="ECO:0000256" key="1">
    <source>
        <dbReference type="ARBA" id="ARBA00004733"/>
    </source>
</evidence>
<dbReference type="InParanoid" id="A0A0C3PEV8"/>
<dbReference type="OrthoDB" id="10050244at2759"/>
<protein>
    <recommendedName>
        <fullName evidence="3">tryptophan synthase</fullName>
        <ecNumber evidence="3">4.2.1.20</ecNumber>
    </recommendedName>
</protein>
<evidence type="ECO:0000256" key="3">
    <source>
        <dbReference type="ARBA" id="ARBA00012043"/>
    </source>
</evidence>
<dbReference type="UniPathway" id="UPA00035">
    <property type="reaction ID" value="UER00044"/>
</dbReference>
<evidence type="ECO:0000313" key="10">
    <source>
        <dbReference type="Proteomes" id="UP000054217"/>
    </source>
</evidence>
<dbReference type="PANTHER" id="PTHR43406">
    <property type="entry name" value="TRYPTOPHAN SYNTHASE, ALPHA CHAIN"/>
    <property type="match status" value="1"/>
</dbReference>
<evidence type="ECO:0000256" key="8">
    <source>
        <dbReference type="ARBA" id="ARBA00049047"/>
    </source>
</evidence>
<dbReference type="Pfam" id="PF00290">
    <property type="entry name" value="Trp_syntA"/>
    <property type="match status" value="2"/>
</dbReference>
<proteinExistence type="predicted"/>
<dbReference type="Gene3D" id="3.20.20.70">
    <property type="entry name" value="Aldolase class I"/>
    <property type="match status" value="2"/>
</dbReference>
<evidence type="ECO:0000256" key="2">
    <source>
        <dbReference type="ARBA" id="ARBA00011270"/>
    </source>
</evidence>
<accession>A0A0C3PEV8</accession>
<dbReference type="InterPro" id="IPR011060">
    <property type="entry name" value="RibuloseP-bd_barrel"/>
</dbReference>
<dbReference type="SUPFAM" id="SSF51366">
    <property type="entry name" value="Ribulose-phoshate binding barrel"/>
    <property type="match status" value="1"/>
</dbReference>
<gene>
    <name evidence="9" type="ORF">M404DRAFT_24640</name>
</gene>
<dbReference type="InterPro" id="IPR013785">
    <property type="entry name" value="Aldolase_TIM"/>
</dbReference>
<keyword evidence="6" id="KW-0057">Aromatic amino acid biosynthesis</keyword>
<dbReference type="AlphaFoldDB" id="A0A0C3PEV8"/>
<name>A0A0C3PEV8_PISTI</name>
<comment type="pathway">
    <text evidence="1">Amino-acid biosynthesis; L-tryptophan biosynthesis; L-tryptophan from chorismate: step 5/5.</text>
</comment>
<evidence type="ECO:0000256" key="7">
    <source>
        <dbReference type="ARBA" id="ARBA00023239"/>
    </source>
</evidence>
<evidence type="ECO:0000256" key="4">
    <source>
        <dbReference type="ARBA" id="ARBA00022605"/>
    </source>
</evidence>
<dbReference type="CDD" id="cd04724">
    <property type="entry name" value="Tryptophan_synthase_alpha"/>
    <property type="match status" value="1"/>
</dbReference>
<dbReference type="HOGENOM" id="CLU_1147575_0_0_1"/>
<dbReference type="GO" id="GO:0004834">
    <property type="term" value="F:tryptophan synthase activity"/>
    <property type="evidence" value="ECO:0007669"/>
    <property type="project" value="UniProtKB-EC"/>
</dbReference>
<evidence type="ECO:0000256" key="6">
    <source>
        <dbReference type="ARBA" id="ARBA00023141"/>
    </source>
</evidence>
<dbReference type="Proteomes" id="UP000054217">
    <property type="component" value="Unassembled WGS sequence"/>
</dbReference>
<reference evidence="10" key="2">
    <citation type="submission" date="2015-01" db="EMBL/GenBank/DDBJ databases">
        <title>Evolutionary Origins and Diversification of the Mycorrhizal Mutualists.</title>
        <authorList>
            <consortium name="DOE Joint Genome Institute"/>
            <consortium name="Mycorrhizal Genomics Consortium"/>
            <person name="Kohler A."/>
            <person name="Kuo A."/>
            <person name="Nagy L.G."/>
            <person name="Floudas D."/>
            <person name="Copeland A."/>
            <person name="Barry K.W."/>
            <person name="Cichocki N."/>
            <person name="Veneault-Fourrey C."/>
            <person name="LaButti K."/>
            <person name="Lindquist E.A."/>
            <person name="Lipzen A."/>
            <person name="Lundell T."/>
            <person name="Morin E."/>
            <person name="Murat C."/>
            <person name="Riley R."/>
            <person name="Ohm R."/>
            <person name="Sun H."/>
            <person name="Tunlid A."/>
            <person name="Henrissat B."/>
            <person name="Grigoriev I.V."/>
            <person name="Hibbett D.S."/>
            <person name="Martin F."/>
        </authorList>
    </citation>
    <scope>NUCLEOTIDE SEQUENCE [LARGE SCALE GENOMIC DNA]</scope>
    <source>
        <strain evidence="10">Marx 270</strain>
    </source>
</reference>